<evidence type="ECO:0000256" key="2">
    <source>
        <dbReference type="ARBA" id="ARBA00022989"/>
    </source>
</evidence>
<dbReference type="Gene3D" id="1.20.1250.20">
    <property type="entry name" value="MFS general substrate transporter like domains"/>
    <property type="match status" value="2"/>
</dbReference>
<evidence type="ECO:0000259" key="5">
    <source>
        <dbReference type="PROSITE" id="PS50850"/>
    </source>
</evidence>
<feature type="transmembrane region" description="Helical" evidence="4">
    <location>
        <begin position="304"/>
        <end position="325"/>
    </location>
</feature>
<gene>
    <name evidence="6" type="ORF">BWY41_01274</name>
</gene>
<evidence type="ECO:0000256" key="4">
    <source>
        <dbReference type="SAM" id="Phobius"/>
    </source>
</evidence>
<keyword evidence="2 4" id="KW-1133">Transmembrane helix</keyword>
<feature type="domain" description="Major facilitator superfamily (MFS) profile" evidence="5">
    <location>
        <begin position="14"/>
        <end position="393"/>
    </location>
</feature>
<dbReference type="Proteomes" id="UP000485569">
    <property type="component" value="Unassembled WGS sequence"/>
</dbReference>
<dbReference type="PANTHER" id="PTHR23518">
    <property type="entry name" value="C-METHYLTRANSFERASE"/>
    <property type="match status" value="1"/>
</dbReference>
<dbReference type="GO" id="GO:0022857">
    <property type="term" value="F:transmembrane transporter activity"/>
    <property type="evidence" value="ECO:0007669"/>
    <property type="project" value="InterPro"/>
</dbReference>
<protein>
    <submittedName>
        <fullName evidence="6">Putative 3-hydroxyphenylpropionic transporter MhpT</fullName>
    </submittedName>
</protein>
<keyword evidence="1 4" id="KW-0812">Transmembrane</keyword>
<feature type="transmembrane region" description="Helical" evidence="4">
    <location>
        <begin position="51"/>
        <end position="68"/>
    </location>
</feature>
<feature type="transmembrane region" description="Helical" evidence="4">
    <location>
        <begin position="337"/>
        <end position="361"/>
    </location>
</feature>
<comment type="caution">
    <text evidence="6">The sequence shown here is derived from an EMBL/GenBank/DDBJ whole genome shotgun (WGS) entry which is preliminary data.</text>
</comment>
<dbReference type="PANTHER" id="PTHR23518:SF2">
    <property type="entry name" value="MAJOR FACILITATOR SUPERFAMILY TRANSPORTER"/>
    <property type="match status" value="1"/>
</dbReference>
<sequence>MKKRFFLFRYFSTQFLILMLVAFVANFTYISTSILFALFAKKIGLNVTETGIVISALTLGALIGGPIWGKFVDRTGKRKITILISMIGQGVFCLITPFISGFFPLLMVRFGFGWFWVAQTPIVNEIIIKKRNIEAKNRELSWINIIRGVSYSIAMLISGYLSDFDPTWNFYLAGIVSLAIIYPILLLKKVDGLRSQEEGLKIDGKWILRWKNFLFYLPIFLRSTAVNGLSFFIPLFWKEKGLSAAFIGMVLGASNLIQLMFFPIVGKTCSRKMKNIPSLILFGYALTIIPFIVAPFLYRGISVFVPQSVLSISWVFFYIATTLLLGEIAPYSQRTEALGWMETAFNLGGTIGPITFSFILAVSSNNYPLSFLSFSLLVFSALIIFSSYERKYHHR</sequence>
<feature type="transmembrane region" description="Helical" evidence="4">
    <location>
        <begin position="367"/>
        <end position="388"/>
    </location>
</feature>
<dbReference type="InterPro" id="IPR036259">
    <property type="entry name" value="MFS_trans_sf"/>
</dbReference>
<proteinExistence type="predicted"/>
<accession>A0A1V5SSH6</accession>
<dbReference type="AlphaFoldDB" id="A0A1V5SSH6"/>
<feature type="transmembrane region" description="Helical" evidence="4">
    <location>
        <begin position="140"/>
        <end position="162"/>
    </location>
</feature>
<name>A0A1V5SSH6_9BACT</name>
<dbReference type="EMBL" id="MWBQ01000090">
    <property type="protein sequence ID" value="OQA57455.1"/>
    <property type="molecule type" value="Genomic_DNA"/>
</dbReference>
<feature type="transmembrane region" description="Helical" evidence="4">
    <location>
        <begin position="243"/>
        <end position="266"/>
    </location>
</feature>
<dbReference type="SUPFAM" id="SSF103473">
    <property type="entry name" value="MFS general substrate transporter"/>
    <property type="match status" value="1"/>
</dbReference>
<dbReference type="InterPro" id="IPR011701">
    <property type="entry name" value="MFS"/>
</dbReference>
<feature type="transmembrane region" description="Helical" evidence="4">
    <location>
        <begin position="213"/>
        <end position="237"/>
    </location>
</feature>
<evidence type="ECO:0000256" key="3">
    <source>
        <dbReference type="ARBA" id="ARBA00023136"/>
    </source>
</evidence>
<dbReference type="InterPro" id="IPR020846">
    <property type="entry name" value="MFS_dom"/>
</dbReference>
<keyword evidence="3 4" id="KW-0472">Membrane</keyword>
<evidence type="ECO:0000313" key="6">
    <source>
        <dbReference type="EMBL" id="OQA57455.1"/>
    </source>
</evidence>
<feature type="transmembrane region" description="Helical" evidence="4">
    <location>
        <begin position="278"/>
        <end position="298"/>
    </location>
</feature>
<feature type="transmembrane region" description="Helical" evidence="4">
    <location>
        <begin position="80"/>
        <end position="100"/>
    </location>
</feature>
<feature type="transmembrane region" description="Helical" evidence="4">
    <location>
        <begin position="15"/>
        <end position="39"/>
    </location>
</feature>
<reference evidence="6" key="1">
    <citation type="submission" date="2017-02" db="EMBL/GenBank/DDBJ databases">
        <title>Delving into the versatile metabolic prowess of the omnipresent phylum Bacteroidetes.</title>
        <authorList>
            <person name="Nobu M.K."/>
            <person name="Mei R."/>
            <person name="Narihiro T."/>
            <person name="Kuroda K."/>
            <person name="Liu W.-T."/>
        </authorList>
    </citation>
    <scope>NUCLEOTIDE SEQUENCE</scope>
    <source>
        <strain evidence="6">ADurb.Bin276</strain>
    </source>
</reference>
<organism evidence="6">
    <name type="scientific">Candidatus Atribacter allofermentans</name>
    <dbReference type="NCBI Taxonomy" id="1852833"/>
    <lineage>
        <taxon>Bacteria</taxon>
        <taxon>Pseudomonadati</taxon>
        <taxon>Atribacterota</taxon>
        <taxon>Atribacteria</taxon>
        <taxon>Atribacterales</taxon>
        <taxon>Atribacteraceae</taxon>
        <taxon>Atribacter</taxon>
    </lineage>
</organism>
<feature type="transmembrane region" description="Helical" evidence="4">
    <location>
        <begin position="106"/>
        <end position="128"/>
    </location>
</feature>
<dbReference type="Pfam" id="PF07690">
    <property type="entry name" value="MFS_1"/>
    <property type="match status" value="1"/>
</dbReference>
<dbReference type="PROSITE" id="PS50850">
    <property type="entry name" value="MFS"/>
    <property type="match status" value="1"/>
</dbReference>
<evidence type="ECO:0000256" key="1">
    <source>
        <dbReference type="ARBA" id="ARBA00022692"/>
    </source>
</evidence>
<feature type="transmembrane region" description="Helical" evidence="4">
    <location>
        <begin position="168"/>
        <end position="187"/>
    </location>
</feature>